<evidence type="ECO:0000313" key="2">
    <source>
        <dbReference type="Proteomes" id="UP000626109"/>
    </source>
</evidence>
<name>A0A813KIC0_POLGL</name>
<evidence type="ECO:0000313" key="1">
    <source>
        <dbReference type="EMBL" id="CAE8704336.1"/>
    </source>
</evidence>
<dbReference type="EMBL" id="CAJNNW010030761">
    <property type="protein sequence ID" value="CAE8704336.1"/>
    <property type="molecule type" value="Genomic_DNA"/>
</dbReference>
<comment type="caution">
    <text evidence="1">The sequence shown here is derived from an EMBL/GenBank/DDBJ whole genome shotgun (WGS) entry which is preliminary data.</text>
</comment>
<reference evidence="1" key="1">
    <citation type="submission" date="2021-02" db="EMBL/GenBank/DDBJ databases">
        <authorList>
            <person name="Dougan E. K."/>
            <person name="Rhodes N."/>
            <person name="Thang M."/>
            <person name="Chan C."/>
        </authorList>
    </citation>
    <scope>NUCLEOTIDE SEQUENCE</scope>
</reference>
<accession>A0A813KIC0</accession>
<proteinExistence type="predicted"/>
<dbReference type="Proteomes" id="UP000626109">
    <property type="component" value="Unassembled WGS sequence"/>
</dbReference>
<dbReference type="AlphaFoldDB" id="A0A813KIC0"/>
<feature type="non-terminal residue" evidence="1">
    <location>
        <position position="1"/>
    </location>
</feature>
<protein>
    <submittedName>
        <fullName evidence="1">Uncharacterized protein</fullName>
    </submittedName>
</protein>
<sequence length="262" mass="28982">AYKSPGLGGQLFRRPGDQGLVSVRAAPVGCYLKAKGSQPPRTWVSGLAERLRGAGAADFVDAAQAWYVQSVDHLLKDPKAADMEGDYFIALLRECHREIYNDIDRSDPEELRGLDFVASLSNPKSKQHRYDLKKIRIPGFEEAFAELYKFKPSEGKPSSRKQRVLAKIMVDCFQLRMVDLAAVLVVGDCVTAAPPGSEVVVVMYAGGDHSKTVAEFFRARGFDSEGLVRNGLVGKENWEDDEPRGLTLPSYLHDFGELFGQE</sequence>
<gene>
    <name evidence="1" type="ORF">PGLA2088_LOCUS33115</name>
</gene>
<organism evidence="1 2">
    <name type="scientific">Polarella glacialis</name>
    <name type="common">Dinoflagellate</name>
    <dbReference type="NCBI Taxonomy" id="89957"/>
    <lineage>
        <taxon>Eukaryota</taxon>
        <taxon>Sar</taxon>
        <taxon>Alveolata</taxon>
        <taxon>Dinophyceae</taxon>
        <taxon>Suessiales</taxon>
        <taxon>Suessiaceae</taxon>
        <taxon>Polarella</taxon>
    </lineage>
</organism>